<name>A0ABR3BD38_PHYBL</name>
<sequence>LSLSLYLSIFLYFLLIDFHGIDRIRCLVLSIVNFHTILILGILWVRGAGFYQCFPRRLLVQYEVTPIGFCRWSTNKHEILVLIAKR</sequence>
<organism evidence="2 3">
    <name type="scientific">Phycomyces blakesleeanus</name>
    <dbReference type="NCBI Taxonomy" id="4837"/>
    <lineage>
        <taxon>Eukaryota</taxon>
        <taxon>Fungi</taxon>
        <taxon>Fungi incertae sedis</taxon>
        <taxon>Mucoromycota</taxon>
        <taxon>Mucoromycotina</taxon>
        <taxon>Mucoromycetes</taxon>
        <taxon>Mucorales</taxon>
        <taxon>Phycomycetaceae</taxon>
        <taxon>Phycomyces</taxon>
    </lineage>
</organism>
<keyword evidence="1" id="KW-0812">Transmembrane</keyword>
<comment type="caution">
    <text evidence="2">The sequence shown here is derived from an EMBL/GenBank/DDBJ whole genome shotgun (WGS) entry which is preliminary data.</text>
</comment>
<protein>
    <submittedName>
        <fullName evidence="2">Uncharacterized protein</fullName>
    </submittedName>
</protein>
<evidence type="ECO:0000313" key="3">
    <source>
        <dbReference type="Proteomes" id="UP001448207"/>
    </source>
</evidence>
<gene>
    <name evidence="2" type="ORF">J3Q64DRAFT_1709344</name>
</gene>
<proteinExistence type="predicted"/>
<feature type="transmembrane region" description="Helical" evidence="1">
    <location>
        <begin position="27"/>
        <end position="47"/>
    </location>
</feature>
<keyword evidence="3" id="KW-1185">Reference proteome</keyword>
<evidence type="ECO:0000313" key="2">
    <source>
        <dbReference type="EMBL" id="KAL0096779.1"/>
    </source>
</evidence>
<dbReference type="EMBL" id="JBCLYO010000001">
    <property type="protein sequence ID" value="KAL0096779.1"/>
    <property type="molecule type" value="Genomic_DNA"/>
</dbReference>
<keyword evidence="1" id="KW-1133">Transmembrane helix</keyword>
<evidence type="ECO:0000256" key="1">
    <source>
        <dbReference type="SAM" id="Phobius"/>
    </source>
</evidence>
<accession>A0ABR3BD38</accession>
<feature type="non-terminal residue" evidence="2">
    <location>
        <position position="1"/>
    </location>
</feature>
<reference evidence="2 3" key="1">
    <citation type="submission" date="2024-04" db="EMBL/GenBank/DDBJ databases">
        <title>Symmetric and asymmetric DNA N6-adenine methylation regulates different biological responses in Mucorales.</title>
        <authorList>
            <consortium name="Lawrence Berkeley National Laboratory"/>
            <person name="Lax C."/>
            <person name="Mondo S.J."/>
            <person name="Osorio-Concepcion M."/>
            <person name="Muszewska A."/>
            <person name="Corrochano-Luque M."/>
            <person name="Gutierrez G."/>
            <person name="Riley R."/>
            <person name="Lipzen A."/>
            <person name="Guo J."/>
            <person name="Hundley H."/>
            <person name="Amirebrahimi M."/>
            <person name="Ng V."/>
            <person name="Lorenzo-Gutierrez D."/>
            <person name="Binder U."/>
            <person name="Yang J."/>
            <person name="Song Y."/>
            <person name="Canovas D."/>
            <person name="Navarro E."/>
            <person name="Freitag M."/>
            <person name="Gabaldon T."/>
            <person name="Grigoriev I.V."/>
            <person name="Corrochano L.M."/>
            <person name="Nicolas F.E."/>
            <person name="Garre V."/>
        </authorList>
    </citation>
    <scope>NUCLEOTIDE SEQUENCE [LARGE SCALE GENOMIC DNA]</scope>
    <source>
        <strain evidence="2 3">L51</strain>
    </source>
</reference>
<dbReference type="Proteomes" id="UP001448207">
    <property type="component" value="Unassembled WGS sequence"/>
</dbReference>
<feature type="transmembrane region" description="Helical" evidence="1">
    <location>
        <begin position="5"/>
        <end position="21"/>
    </location>
</feature>
<keyword evidence="1" id="KW-0472">Membrane</keyword>